<evidence type="ECO:0000313" key="4">
    <source>
        <dbReference type="Proteomes" id="UP000644548"/>
    </source>
</evidence>
<dbReference type="SUPFAM" id="SSF49265">
    <property type="entry name" value="Fibronectin type III"/>
    <property type="match status" value="2"/>
</dbReference>
<protein>
    <recommendedName>
        <fullName evidence="2">Fibronectin type-III domain-containing protein</fullName>
    </recommendedName>
</protein>
<evidence type="ECO:0000313" key="3">
    <source>
        <dbReference type="EMBL" id="GGS11537.1"/>
    </source>
</evidence>
<dbReference type="RefSeq" id="WP_189075060.1">
    <property type="nucleotide sequence ID" value="NZ_BMQN01000036.1"/>
</dbReference>
<accession>A0ABQ2S9I2</accession>
<dbReference type="PROSITE" id="PS50853">
    <property type="entry name" value="FN3"/>
    <property type="match status" value="3"/>
</dbReference>
<dbReference type="PANTHER" id="PTHR46957:SF3">
    <property type="entry name" value="CYTOKINE RECEPTOR"/>
    <property type="match status" value="1"/>
</dbReference>
<dbReference type="Proteomes" id="UP000644548">
    <property type="component" value="Unassembled WGS sequence"/>
</dbReference>
<evidence type="ECO:0000259" key="2">
    <source>
        <dbReference type="PROSITE" id="PS50853"/>
    </source>
</evidence>
<feature type="domain" description="Fibronectin type-III" evidence="2">
    <location>
        <begin position="467"/>
        <end position="563"/>
    </location>
</feature>
<name>A0ABQ2S9I2_9DEIO</name>
<dbReference type="InterPro" id="IPR003961">
    <property type="entry name" value="FN3_dom"/>
</dbReference>
<proteinExistence type="predicted"/>
<feature type="domain" description="Fibronectin type-III" evidence="2">
    <location>
        <begin position="169"/>
        <end position="270"/>
    </location>
</feature>
<gene>
    <name evidence="3" type="ORF">GCM10008960_41840</name>
</gene>
<dbReference type="InterPro" id="IPR013783">
    <property type="entry name" value="Ig-like_fold"/>
</dbReference>
<organism evidence="3 4">
    <name type="scientific">Deinococcus sedimenti</name>
    <dbReference type="NCBI Taxonomy" id="1867090"/>
    <lineage>
        <taxon>Bacteria</taxon>
        <taxon>Thermotogati</taxon>
        <taxon>Deinococcota</taxon>
        <taxon>Deinococci</taxon>
        <taxon>Deinococcales</taxon>
        <taxon>Deinococcaceae</taxon>
        <taxon>Deinococcus</taxon>
    </lineage>
</organism>
<dbReference type="InterPro" id="IPR036116">
    <property type="entry name" value="FN3_sf"/>
</dbReference>
<sequence length="650" mass="67117">MRTSLLLLTLTATLGVASAQTPAAPKGSPAKTGVAALPTPDGALLRWALPGDLLPARGFRLRISGPGGTRDQTVASPQPYSTALGLSRADYDALVSVYAETPANDSERTQRAFFNLNVVARPVYARVLGIMTTLKGLPAGQYTVTVTALGGSETKVGEATFKTGATPAVPAPGTPRATPGPAAVQLTWPVPPPGPGNLVVAYRVYRASGAGASTLLQPTPFFLSSQPGGDVFKDSDLKANSTYRYQVSAVDLFGRESARTAPVTVTTEAVTVLPAPEDLQATVRERAVTLRWTPPKDSRITQQIVMRGTDPTLPLSPLGTLSPGAATYTDSTGRPGETYVYAVVSRDARGQVGARSNVVGARPVNTRPPAPPSGVTIKAATAALTLSWAANREDDLRGYQIYRSESEGAGAPSVLVNSSPVEGTTFTDPLVAGLHNRYIYRVTALNTSQAESARSAAVSSRLIDKTPPPAPTLLPFTVSAQGVKLSWTQAELPDLAGFRVLRAAGGAAATELGRLNAATRTYLDTTAEPGVTYSYSVQSVDDAGNVSVPSEPVAIRRAGTGLPTAPQGVAVTALDAGAGNRVAWTATPGLSVVVYRLDAAGSEPLQVSGLITGGSFTDVAGTPGSLYQLRAVDDRGQVSSLSAPAPVGAR</sequence>
<feature type="signal peptide" evidence="1">
    <location>
        <begin position="1"/>
        <end position="19"/>
    </location>
</feature>
<evidence type="ECO:0000256" key="1">
    <source>
        <dbReference type="SAM" id="SignalP"/>
    </source>
</evidence>
<feature type="chain" id="PRO_5046732223" description="Fibronectin type-III domain-containing protein" evidence="1">
    <location>
        <begin position="20"/>
        <end position="650"/>
    </location>
</feature>
<feature type="domain" description="Fibronectin type-III" evidence="2">
    <location>
        <begin position="275"/>
        <end position="369"/>
    </location>
</feature>
<dbReference type="SMART" id="SM00060">
    <property type="entry name" value="FN3"/>
    <property type="match status" value="5"/>
</dbReference>
<dbReference type="PANTHER" id="PTHR46957">
    <property type="entry name" value="CYTOKINE RECEPTOR"/>
    <property type="match status" value="1"/>
</dbReference>
<keyword evidence="4" id="KW-1185">Reference proteome</keyword>
<comment type="caution">
    <text evidence="3">The sequence shown here is derived from an EMBL/GenBank/DDBJ whole genome shotgun (WGS) entry which is preliminary data.</text>
</comment>
<dbReference type="EMBL" id="BMQN01000036">
    <property type="protein sequence ID" value="GGS11537.1"/>
    <property type="molecule type" value="Genomic_DNA"/>
</dbReference>
<keyword evidence="1" id="KW-0732">Signal</keyword>
<reference evidence="4" key="1">
    <citation type="journal article" date="2019" name="Int. J. Syst. Evol. Microbiol.">
        <title>The Global Catalogue of Microorganisms (GCM) 10K type strain sequencing project: providing services to taxonomists for standard genome sequencing and annotation.</title>
        <authorList>
            <consortium name="The Broad Institute Genomics Platform"/>
            <consortium name="The Broad Institute Genome Sequencing Center for Infectious Disease"/>
            <person name="Wu L."/>
            <person name="Ma J."/>
        </authorList>
    </citation>
    <scope>NUCLEOTIDE SEQUENCE [LARGE SCALE GENOMIC DNA]</scope>
    <source>
        <strain evidence="4">JCM 31405</strain>
    </source>
</reference>
<dbReference type="Gene3D" id="2.60.40.10">
    <property type="entry name" value="Immunoglobulins"/>
    <property type="match status" value="4"/>
</dbReference>
<dbReference type="InterPro" id="IPR050713">
    <property type="entry name" value="RTP_Phos/Ushers"/>
</dbReference>
<dbReference type="CDD" id="cd00063">
    <property type="entry name" value="FN3"/>
    <property type="match status" value="1"/>
</dbReference>